<proteinExistence type="predicted"/>
<name>A0A7C4QT20_9PLAN</name>
<keyword evidence="2" id="KW-0732">Signal</keyword>
<protein>
    <submittedName>
        <fullName evidence="3">Uncharacterized protein</fullName>
    </submittedName>
</protein>
<feature type="chain" id="PRO_5027980927" evidence="2">
    <location>
        <begin position="20"/>
        <end position="329"/>
    </location>
</feature>
<dbReference type="NCBIfam" id="NF040466">
    <property type="entry name" value="ydjY_domain"/>
    <property type="match status" value="1"/>
</dbReference>
<feature type="region of interest" description="Disordered" evidence="1">
    <location>
        <begin position="283"/>
        <end position="329"/>
    </location>
</feature>
<accession>A0A7C4QT20</accession>
<evidence type="ECO:0000313" key="3">
    <source>
        <dbReference type="EMBL" id="HGT40209.1"/>
    </source>
</evidence>
<reference evidence="3" key="1">
    <citation type="journal article" date="2020" name="mSystems">
        <title>Genome- and Community-Level Interaction Insights into Carbon Utilization and Element Cycling Functions of Hydrothermarchaeota in Hydrothermal Sediment.</title>
        <authorList>
            <person name="Zhou Z."/>
            <person name="Liu Y."/>
            <person name="Xu W."/>
            <person name="Pan J."/>
            <person name="Luo Z.H."/>
            <person name="Li M."/>
        </authorList>
    </citation>
    <scope>NUCLEOTIDE SEQUENCE [LARGE SCALE GENOMIC DNA]</scope>
    <source>
        <strain evidence="3">SpSt-508</strain>
    </source>
</reference>
<organism evidence="3">
    <name type="scientific">Schlesneria paludicola</name>
    <dbReference type="NCBI Taxonomy" id="360056"/>
    <lineage>
        <taxon>Bacteria</taxon>
        <taxon>Pseudomonadati</taxon>
        <taxon>Planctomycetota</taxon>
        <taxon>Planctomycetia</taxon>
        <taxon>Planctomycetales</taxon>
        <taxon>Planctomycetaceae</taxon>
        <taxon>Schlesneria</taxon>
    </lineage>
</organism>
<dbReference type="InterPro" id="IPR047750">
    <property type="entry name" value="YdjY-like"/>
</dbReference>
<sequence length="329" mass="36614">MRCWLKLIAGLLSTIAVEAAEPTPDKPTPLNPQGTVLLDKPGRRLLLKGEVCLREGVLEMFACLKRTKEHESIVSVDTQAWVVHAGLLALGAEPGQPVQFVPEYRPPSGQPIEVYVSWEDEQRKLHRVKAQTWVRRSTRRYWVETLPRVPADLRIPADSNLRWDEQRKELLWYGPMSNKERDELLTFSRDADYQKAIHSFHKQTQIQELDAGWVFAGSGFYTDRTTGQKFYQAEGGDLICVANFATATLDLAIPSSATNDELLFEAYTERIPPVGTAVTVELHPVPARKPPPPGPRPMPGATPPAAAPASDKPNQPAGGAGERARREFP</sequence>
<dbReference type="EMBL" id="DSVQ01000016">
    <property type="protein sequence ID" value="HGT40209.1"/>
    <property type="molecule type" value="Genomic_DNA"/>
</dbReference>
<feature type="signal peptide" evidence="2">
    <location>
        <begin position="1"/>
        <end position="19"/>
    </location>
</feature>
<dbReference type="AlphaFoldDB" id="A0A7C4QT20"/>
<evidence type="ECO:0000256" key="1">
    <source>
        <dbReference type="SAM" id="MobiDB-lite"/>
    </source>
</evidence>
<comment type="caution">
    <text evidence="3">The sequence shown here is derived from an EMBL/GenBank/DDBJ whole genome shotgun (WGS) entry which is preliminary data.</text>
</comment>
<feature type="compositionally biased region" description="Pro residues" evidence="1">
    <location>
        <begin position="287"/>
        <end position="306"/>
    </location>
</feature>
<evidence type="ECO:0000256" key="2">
    <source>
        <dbReference type="SAM" id="SignalP"/>
    </source>
</evidence>
<gene>
    <name evidence="3" type="ORF">ENS64_13255</name>
</gene>